<evidence type="ECO:0000259" key="9">
    <source>
        <dbReference type="PROSITE" id="PS51873"/>
    </source>
</evidence>
<dbReference type="AlphaFoldDB" id="A0A6A5VUX5"/>
<evidence type="ECO:0000256" key="4">
    <source>
        <dbReference type="ARBA" id="ARBA00022723"/>
    </source>
</evidence>
<protein>
    <recommendedName>
        <fullName evidence="2">RBR-type E3 ubiquitin transferase</fullName>
        <ecNumber evidence="2">2.3.2.31</ecNumber>
    </recommendedName>
</protein>
<keyword evidence="3" id="KW-0808">Transferase</keyword>
<keyword evidence="7" id="KW-0833">Ubl conjugation pathway</keyword>
<keyword evidence="6" id="KW-0863">Zinc-finger</keyword>
<dbReference type="InterPro" id="IPR031127">
    <property type="entry name" value="E3_UB_ligase_RBR"/>
</dbReference>
<reference evidence="10" key="1">
    <citation type="journal article" date="2020" name="Stud. Mycol.">
        <title>101 Dothideomycetes genomes: a test case for predicting lifestyles and emergence of pathogens.</title>
        <authorList>
            <person name="Haridas S."/>
            <person name="Albert R."/>
            <person name="Binder M."/>
            <person name="Bloem J."/>
            <person name="Labutti K."/>
            <person name="Salamov A."/>
            <person name="Andreopoulos B."/>
            <person name="Baker S."/>
            <person name="Barry K."/>
            <person name="Bills G."/>
            <person name="Bluhm B."/>
            <person name="Cannon C."/>
            <person name="Castanera R."/>
            <person name="Culley D."/>
            <person name="Daum C."/>
            <person name="Ezra D."/>
            <person name="Gonzalez J."/>
            <person name="Henrissat B."/>
            <person name="Kuo A."/>
            <person name="Liang C."/>
            <person name="Lipzen A."/>
            <person name="Lutzoni F."/>
            <person name="Magnuson J."/>
            <person name="Mondo S."/>
            <person name="Nolan M."/>
            <person name="Ohm R."/>
            <person name="Pangilinan J."/>
            <person name="Park H.-J."/>
            <person name="Ramirez L."/>
            <person name="Alfaro M."/>
            <person name="Sun H."/>
            <person name="Tritt A."/>
            <person name="Yoshinaga Y."/>
            <person name="Zwiers L.-H."/>
            <person name="Turgeon B."/>
            <person name="Goodwin S."/>
            <person name="Spatafora J."/>
            <person name="Crous P."/>
            <person name="Grigoriev I."/>
        </authorList>
    </citation>
    <scope>NUCLEOTIDE SEQUENCE</scope>
    <source>
        <strain evidence="10">CBS 107.79</strain>
    </source>
</reference>
<dbReference type="OrthoDB" id="10009520at2759"/>
<feature type="domain" description="RING-type" evidence="9">
    <location>
        <begin position="136"/>
        <end position="332"/>
    </location>
</feature>
<proteinExistence type="predicted"/>
<evidence type="ECO:0000313" key="10">
    <source>
        <dbReference type="EMBL" id="KAF1977027.1"/>
    </source>
</evidence>
<dbReference type="SMART" id="SM00647">
    <property type="entry name" value="IBR"/>
    <property type="match status" value="2"/>
</dbReference>
<dbReference type="PANTHER" id="PTHR11685">
    <property type="entry name" value="RBR FAMILY RING FINGER AND IBR DOMAIN-CONTAINING"/>
    <property type="match status" value="1"/>
</dbReference>
<evidence type="ECO:0000313" key="11">
    <source>
        <dbReference type="Proteomes" id="UP000800036"/>
    </source>
</evidence>
<dbReference type="InterPro" id="IPR044066">
    <property type="entry name" value="TRIAD_supradom"/>
</dbReference>
<dbReference type="Pfam" id="PF01485">
    <property type="entry name" value="IBR"/>
    <property type="match status" value="2"/>
</dbReference>
<keyword evidence="11" id="KW-1185">Reference proteome</keyword>
<gene>
    <name evidence="10" type="ORF">BU23DRAFT_662342</name>
</gene>
<evidence type="ECO:0000256" key="8">
    <source>
        <dbReference type="ARBA" id="ARBA00022833"/>
    </source>
</evidence>
<dbReference type="PROSITE" id="PS51873">
    <property type="entry name" value="TRIAD"/>
    <property type="match status" value="1"/>
</dbReference>
<dbReference type="CDD" id="cd22584">
    <property type="entry name" value="Rcat_RBR_unk"/>
    <property type="match status" value="1"/>
</dbReference>
<keyword evidence="5" id="KW-0677">Repeat</keyword>
<keyword evidence="4" id="KW-0479">Metal-binding</keyword>
<dbReference type="Proteomes" id="UP000800036">
    <property type="component" value="Unassembled WGS sequence"/>
</dbReference>
<dbReference type="CDD" id="cd20335">
    <property type="entry name" value="BRcat_RBR"/>
    <property type="match status" value="1"/>
</dbReference>
<dbReference type="EMBL" id="ML976664">
    <property type="protein sequence ID" value="KAF1977027.1"/>
    <property type="molecule type" value="Genomic_DNA"/>
</dbReference>
<evidence type="ECO:0000256" key="5">
    <source>
        <dbReference type="ARBA" id="ARBA00022737"/>
    </source>
</evidence>
<evidence type="ECO:0000256" key="1">
    <source>
        <dbReference type="ARBA" id="ARBA00001798"/>
    </source>
</evidence>
<dbReference type="GO" id="GO:0016567">
    <property type="term" value="P:protein ubiquitination"/>
    <property type="evidence" value="ECO:0007669"/>
    <property type="project" value="InterPro"/>
</dbReference>
<comment type="catalytic activity">
    <reaction evidence="1">
        <text>[E2 ubiquitin-conjugating enzyme]-S-ubiquitinyl-L-cysteine + [acceptor protein]-L-lysine = [E2 ubiquitin-conjugating enzyme]-L-cysteine + [acceptor protein]-N(6)-ubiquitinyl-L-lysine.</text>
        <dbReference type="EC" id="2.3.2.31"/>
    </reaction>
</comment>
<evidence type="ECO:0000256" key="2">
    <source>
        <dbReference type="ARBA" id="ARBA00012251"/>
    </source>
</evidence>
<dbReference type="SUPFAM" id="SSF57850">
    <property type="entry name" value="RING/U-box"/>
    <property type="match status" value="2"/>
</dbReference>
<organism evidence="10 11">
    <name type="scientific">Bimuria novae-zelandiae CBS 107.79</name>
    <dbReference type="NCBI Taxonomy" id="1447943"/>
    <lineage>
        <taxon>Eukaryota</taxon>
        <taxon>Fungi</taxon>
        <taxon>Dikarya</taxon>
        <taxon>Ascomycota</taxon>
        <taxon>Pezizomycotina</taxon>
        <taxon>Dothideomycetes</taxon>
        <taxon>Pleosporomycetidae</taxon>
        <taxon>Pleosporales</taxon>
        <taxon>Massarineae</taxon>
        <taxon>Didymosphaeriaceae</taxon>
        <taxon>Bimuria</taxon>
    </lineage>
</organism>
<dbReference type="GO" id="GO:0008270">
    <property type="term" value="F:zinc ion binding"/>
    <property type="evidence" value="ECO:0007669"/>
    <property type="project" value="UniProtKB-KW"/>
</dbReference>
<dbReference type="EC" id="2.3.2.31" evidence="2"/>
<accession>A0A6A5VUX5</accession>
<keyword evidence="8" id="KW-0862">Zinc</keyword>
<dbReference type="Gene3D" id="1.20.120.1750">
    <property type="match status" value="1"/>
</dbReference>
<evidence type="ECO:0000256" key="3">
    <source>
        <dbReference type="ARBA" id="ARBA00022679"/>
    </source>
</evidence>
<dbReference type="GO" id="GO:0061630">
    <property type="term" value="F:ubiquitin protein ligase activity"/>
    <property type="evidence" value="ECO:0007669"/>
    <property type="project" value="UniProtKB-EC"/>
</dbReference>
<sequence length="418" mass="47742">MSTWSTLQTVHTSTLDDEIAALTLQLEEIDLYSGASKGKYAVDHPPDLELAYWNFQVELKQYQTFLEDQKLAESIGAAVSSNGPVIAELTAQEVQSHEDHQFAIQTSNVDPEYENTPRIVTSRINNAADALGKLAREVQCIACRDSLSSGLAITIPCGDKYCPDCLKQRFVLAIKDETLMPVRCHKQPIPLPLVSRHLSAEELRAFELADLEFSTENKIYCNNRECGHFIPPGQIEPGTNKASCEHCDAVTCGTCKNRYHKDENCPDDPDLRETRELASNMGWQTCYRCGSLVILRSGCYHMTCRCHAEFCYLCGTEWKGCQCRQADYDRMLERAEEIVDRDAVVDLPIVERRRRVQQVQQQIMQNHECEHTGRFRRVEGGGRRGFRCEMCGNRHWRFILQCRHCPIQLCHECRCNRI</sequence>
<evidence type="ECO:0000256" key="7">
    <source>
        <dbReference type="ARBA" id="ARBA00022786"/>
    </source>
</evidence>
<name>A0A6A5VUX5_9PLEO</name>
<evidence type="ECO:0000256" key="6">
    <source>
        <dbReference type="ARBA" id="ARBA00022771"/>
    </source>
</evidence>
<dbReference type="InterPro" id="IPR002867">
    <property type="entry name" value="IBR_dom"/>
</dbReference>